<evidence type="ECO:0000256" key="1">
    <source>
        <dbReference type="SAM" id="Coils"/>
    </source>
</evidence>
<proteinExistence type="predicted"/>
<sequence length="458" mass="51728">MTSIPATKSAISALKIEQRVERDVKAGIPEVDRRNHTESEESMRSYVAREIIGRVHENRQSELDAEVQSRSEVEIRQLHQQIRNTESLIEKKLGGLVAGLVSSLKRNARDLSAVRMDLEIFKHRNELTREAVYRESRILHYSVIFFIVILETLLNAFFLSKGSELGLVGGFFQSFIISLVNLGFAAFIAFALRNCLHIDYLRKAGAALLLIAVIGAAATFVFGVGHYREALEQDPFTASQMAIASLLAEPLGIRDFNSWIMVIVSGIALILLAAKFFLVDDRYPGYTAITRRVRGLEDAWSEGYEQAVESINTAAEELQQELAEKEKAIRAQFIQFKASIERSDEIHRHYREDIVKAQGLLDELIRYYQSYSARMMNRRAAYFGELLRFELDKLPQLNTAGLEQHRRDLSEFEALLEALDQAYAAATETINARCESAQASLTALVDKLEIEHGLRRAG</sequence>
<name>A0ABW3UCY4_9GAMM</name>
<feature type="transmembrane region" description="Helical" evidence="2">
    <location>
        <begin position="138"/>
        <end position="159"/>
    </location>
</feature>
<evidence type="ECO:0000256" key="2">
    <source>
        <dbReference type="SAM" id="Phobius"/>
    </source>
</evidence>
<keyword evidence="1" id="KW-0175">Coiled coil</keyword>
<feature type="transmembrane region" description="Helical" evidence="2">
    <location>
        <begin position="256"/>
        <end position="278"/>
    </location>
</feature>
<keyword evidence="2" id="KW-0472">Membrane</keyword>
<keyword evidence="2" id="KW-0812">Transmembrane</keyword>
<feature type="coiled-coil region" evidence="1">
    <location>
        <begin position="402"/>
        <end position="429"/>
    </location>
</feature>
<reference evidence="4" key="1">
    <citation type="journal article" date="2019" name="Int. J. Syst. Evol. Microbiol.">
        <title>The Global Catalogue of Microorganisms (GCM) 10K type strain sequencing project: providing services to taxonomists for standard genome sequencing and annotation.</title>
        <authorList>
            <consortium name="The Broad Institute Genomics Platform"/>
            <consortium name="The Broad Institute Genome Sequencing Center for Infectious Disease"/>
            <person name="Wu L."/>
            <person name="Ma J."/>
        </authorList>
    </citation>
    <scope>NUCLEOTIDE SEQUENCE [LARGE SCALE GENOMIC DNA]</scope>
    <source>
        <strain evidence="4">CCUG 54356</strain>
    </source>
</reference>
<dbReference type="Proteomes" id="UP001597264">
    <property type="component" value="Unassembled WGS sequence"/>
</dbReference>
<gene>
    <name evidence="3" type="ORF">ACFQ2X_17420</name>
</gene>
<evidence type="ECO:0000313" key="3">
    <source>
        <dbReference type="EMBL" id="MFD1218384.1"/>
    </source>
</evidence>
<organism evidence="3 4">
    <name type="scientific">Microbulbifer celer</name>
    <dbReference type="NCBI Taxonomy" id="435905"/>
    <lineage>
        <taxon>Bacteria</taxon>
        <taxon>Pseudomonadati</taxon>
        <taxon>Pseudomonadota</taxon>
        <taxon>Gammaproteobacteria</taxon>
        <taxon>Cellvibrionales</taxon>
        <taxon>Microbulbiferaceae</taxon>
        <taxon>Microbulbifer</taxon>
    </lineage>
</organism>
<dbReference type="RefSeq" id="WP_230435096.1">
    <property type="nucleotide sequence ID" value="NZ_CP087715.1"/>
</dbReference>
<dbReference type="EMBL" id="JBHTLR010000034">
    <property type="protein sequence ID" value="MFD1218384.1"/>
    <property type="molecule type" value="Genomic_DNA"/>
</dbReference>
<feature type="transmembrane region" description="Helical" evidence="2">
    <location>
        <begin position="171"/>
        <end position="192"/>
    </location>
</feature>
<comment type="caution">
    <text evidence="3">The sequence shown here is derived from an EMBL/GenBank/DDBJ whole genome shotgun (WGS) entry which is preliminary data.</text>
</comment>
<accession>A0ABW3UCY4</accession>
<feature type="transmembrane region" description="Helical" evidence="2">
    <location>
        <begin position="204"/>
        <end position="227"/>
    </location>
</feature>
<keyword evidence="4" id="KW-1185">Reference proteome</keyword>
<keyword evidence="2" id="KW-1133">Transmembrane helix</keyword>
<protein>
    <submittedName>
        <fullName evidence="3">ABC transporter permease</fullName>
    </submittedName>
</protein>
<evidence type="ECO:0000313" key="4">
    <source>
        <dbReference type="Proteomes" id="UP001597264"/>
    </source>
</evidence>
<feature type="coiled-coil region" evidence="1">
    <location>
        <begin position="301"/>
        <end position="335"/>
    </location>
</feature>